<protein>
    <submittedName>
        <fullName evidence="1">Uncharacterized protein</fullName>
    </submittedName>
</protein>
<comment type="caution">
    <text evidence="1">The sequence shown here is derived from an EMBL/GenBank/DDBJ whole genome shotgun (WGS) entry which is preliminary data.</text>
</comment>
<dbReference type="EMBL" id="JAAJBT010000006">
    <property type="protein sequence ID" value="NHM02512.1"/>
    <property type="molecule type" value="Genomic_DNA"/>
</dbReference>
<reference evidence="1 2" key="1">
    <citation type="submission" date="2020-02" db="EMBL/GenBank/DDBJ databases">
        <authorList>
            <person name="Chen W.-M."/>
        </authorList>
    </citation>
    <scope>NUCLEOTIDE SEQUENCE [LARGE SCALE GENOMIC DNA]</scope>
    <source>
        <strain evidence="1 2">KDG-16</strain>
    </source>
</reference>
<dbReference type="RefSeq" id="WP_166077633.1">
    <property type="nucleotide sequence ID" value="NZ_JAAJBT010000006.1"/>
</dbReference>
<keyword evidence="2" id="KW-1185">Reference proteome</keyword>
<accession>A0ABX0I5W0</accession>
<name>A0ABX0I5W0_9FLAO</name>
<evidence type="ECO:0000313" key="1">
    <source>
        <dbReference type="EMBL" id="NHM02512.1"/>
    </source>
</evidence>
<gene>
    <name evidence="1" type="ORF">G4D72_10390</name>
</gene>
<sequence>MRRPKDENLPIYKKAKYIFQLVESLVSILPEDDEYLNETKHFMTSDAMQICAKIMGAEGGDLYSIRMQNAALIRKAAMDLYVQVGALRMFDNFKDKNYIPLIRQEIEEFRLQFIDWVASFDASNYIWDEWELFNPKGAVPPNPNDYQDPINFDDFDFDAFDSDDEEE</sequence>
<evidence type="ECO:0000313" key="2">
    <source>
        <dbReference type="Proteomes" id="UP000800984"/>
    </source>
</evidence>
<organism evidence="1 2">
    <name type="scientific">Flavobacterium difficile</name>
    <dbReference type="NCBI Taxonomy" id="2709659"/>
    <lineage>
        <taxon>Bacteria</taxon>
        <taxon>Pseudomonadati</taxon>
        <taxon>Bacteroidota</taxon>
        <taxon>Flavobacteriia</taxon>
        <taxon>Flavobacteriales</taxon>
        <taxon>Flavobacteriaceae</taxon>
        <taxon>Flavobacterium</taxon>
    </lineage>
</organism>
<dbReference type="Proteomes" id="UP000800984">
    <property type="component" value="Unassembled WGS sequence"/>
</dbReference>
<proteinExistence type="predicted"/>